<organism evidence="1 2">
    <name type="scientific">Batillaria attramentaria</name>
    <dbReference type="NCBI Taxonomy" id="370345"/>
    <lineage>
        <taxon>Eukaryota</taxon>
        <taxon>Metazoa</taxon>
        <taxon>Spiralia</taxon>
        <taxon>Lophotrochozoa</taxon>
        <taxon>Mollusca</taxon>
        <taxon>Gastropoda</taxon>
        <taxon>Caenogastropoda</taxon>
        <taxon>Sorbeoconcha</taxon>
        <taxon>Cerithioidea</taxon>
        <taxon>Batillariidae</taxon>
        <taxon>Batillaria</taxon>
    </lineage>
</organism>
<name>A0ABD0JK24_9CAEN</name>
<gene>
    <name evidence="1" type="ORF">BaRGS_00033540</name>
</gene>
<accession>A0ABD0JK24</accession>
<protein>
    <submittedName>
        <fullName evidence="1">Uncharacterized protein</fullName>
    </submittedName>
</protein>
<reference evidence="1 2" key="1">
    <citation type="journal article" date="2023" name="Sci. Data">
        <title>Genome assembly of the Korean intertidal mud-creeper Batillaria attramentaria.</title>
        <authorList>
            <person name="Patra A.K."/>
            <person name="Ho P.T."/>
            <person name="Jun S."/>
            <person name="Lee S.J."/>
            <person name="Kim Y."/>
            <person name="Won Y.J."/>
        </authorList>
    </citation>
    <scope>NUCLEOTIDE SEQUENCE [LARGE SCALE GENOMIC DNA]</scope>
    <source>
        <strain evidence="1">Wonlab-2016</strain>
    </source>
</reference>
<sequence>MSNTEVPPESAEYTLVATETRDDSSFSQVVKDLCSKDHCGRPVQPVYYTTELAIAHNVVATTHREIQPTMSWLLLIAKYSPQCRGYYSSRNTAHNVVATTHREIQPTMSWLLLIVKYIPQCRGYYSS</sequence>
<evidence type="ECO:0000313" key="2">
    <source>
        <dbReference type="Proteomes" id="UP001519460"/>
    </source>
</evidence>
<evidence type="ECO:0000313" key="1">
    <source>
        <dbReference type="EMBL" id="KAK7475236.1"/>
    </source>
</evidence>
<dbReference type="AlphaFoldDB" id="A0ABD0JK24"/>
<dbReference type="Proteomes" id="UP001519460">
    <property type="component" value="Unassembled WGS sequence"/>
</dbReference>
<dbReference type="EMBL" id="JACVVK020000412">
    <property type="protein sequence ID" value="KAK7475236.1"/>
    <property type="molecule type" value="Genomic_DNA"/>
</dbReference>
<keyword evidence="2" id="KW-1185">Reference proteome</keyword>
<proteinExistence type="predicted"/>
<comment type="caution">
    <text evidence="1">The sequence shown here is derived from an EMBL/GenBank/DDBJ whole genome shotgun (WGS) entry which is preliminary data.</text>
</comment>